<dbReference type="RefSeq" id="WP_132082082.1">
    <property type="nucleotide sequence ID" value="NZ_DAMAKO010000010.1"/>
</dbReference>
<dbReference type="OrthoDB" id="1681812at2"/>
<reference evidence="2 3" key="1">
    <citation type="submission" date="2019-03" db="EMBL/GenBank/DDBJ databases">
        <title>Genomic Encyclopedia of Type Strains, Phase IV (KMG-IV): sequencing the most valuable type-strain genomes for metagenomic binning, comparative biology and taxonomic classification.</title>
        <authorList>
            <person name="Goeker M."/>
        </authorList>
    </citation>
    <scope>NUCLEOTIDE SEQUENCE [LARGE SCALE GENOMIC DNA]</scope>
    <source>
        <strain evidence="2 3">DSM 15969</strain>
    </source>
</reference>
<dbReference type="EMBL" id="SLUI01000010">
    <property type="protein sequence ID" value="TCL35773.1"/>
    <property type="molecule type" value="Genomic_DNA"/>
</dbReference>
<dbReference type="Proteomes" id="UP000295063">
    <property type="component" value="Unassembled WGS sequence"/>
</dbReference>
<evidence type="ECO:0000256" key="1">
    <source>
        <dbReference type="SAM" id="SignalP"/>
    </source>
</evidence>
<keyword evidence="1" id="KW-0732">Signal</keyword>
<feature type="chain" id="PRO_5038501168" evidence="1">
    <location>
        <begin position="25"/>
        <end position="144"/>
    </location>
</feature>
<comment type="caution">
    <text evidence="2">The sequence shown here is derived from an EMBL/GenBank/DDBJ whole genome shotgun (WGS) entry which is preliminary data.</text>
</comment>
<sequence length="144" mass="15837">MNQFKQALLSLCFVLLLVAAPVHMAAAAPGNLPVEVVVDDPSTFWACTYYAKENMPTTASEIKLEWSAGNSSKTQRETIVLKGKESGKLSIPVEKGTLVNLQVFVVNTKNEKLGAWSLQLLNNGKTEVIRVFSPETVQPEFNRD</sequence>
<gene>
    <name evidence="2" type="ORF">EV210_11013</name>
</gene>
<keyword evidence="3" id="KW-1185">Reference proteome</keyword>
<name>A0A4R1PYQ6_9FIRM</name>
<accession>A0A4R1PYQ6</accession>
<organism evidence="2 3">
    <name type="scientific">Anaerospora hongkongensis</name>
    <dbReference type="NCBI Taxonomy" id="244830"/>
    <lineage>
        <taxon>Bacteria</taxon>
        <taxon>Bacillati</taxon>
        <taxon>Bacillota</taxon>
        <taxon>Negativicutes</taxon>
        <taxon>Selenomonadales</taxon>
        <taxon>Sporomusaceae</taxon>
        <taxon>Anaerospora</taxon>
    </lineage>
</organism>
<proteinExistence type="predicted"/>
<dbReference type="AlphaFoldDB" id="A0A4R1PYQ6"/>
<evidence type="ECO:0000313" key="2">
    <source>
        <dbReference type="EMBL" id="TCL35773.1"/>
    </source>
</evidence>
<protein>
    <submittedName>
        <fullName evidence="2">Uncharacterized protein</fullName>
    </submittedName>
</protein>
<evidence type="ECO:0000313" key="3">
    <source>
        <dbReference type="Proteomes" id="UP000295063"/>
    </source>
</evidence>
<feature type="signal peptide" evidence="1">
    <location>
        <begin position="1"/>
        <end position="24"/>
    </location>
</feature>